<evidence type="ECO:0008006" key="8">
    <source>
        <dbReference type="Google" id="ProtNLM"/>
    </source>
</evidence>
<dbReference type="GO" id="GO:0005886">
    <property type="term" value="C:plasma membrane"/>
    <property type="evidence" value="ECO:0007669"/>
    <property type="project" value="InterPro"/>
</dbReference>
<dbReference type="InterPro" id="IPR001640">
    <property type="entry name" value="Lgt"/>
</dbReference>
<evidence type="ECO:0000256" key="4">
    <source>
        <dbReference type="ARBA" id="ARBA00022989"/>
    </source>
</evidence>
<gene>
    <name evidence="7" type="ORF">METZ01_LOCUS159576</name>
</gene>
<feature type="transmembrane region" description="Helical" evidence="6">
    <location>
        <begin position="166"/>
        <end position="182"/>
    </location>
</feature>
<dbReference type="PANTHER" id="PTHR30589:SF0">
    <property type="entry name" value="PHOSPHATIDYLGLYCEROL--PROLIPOPROTEIN DIACYLGLYCERYL TRANSFERASE"/>
    <property type="match status" value="1"/>
</dbReference>
<feature type="transmembrane region" description="Helical" evidence="6">
    <location>
        <begin position="12"/>
        <end position="31"/>
    </location>
</feature>
<protein>
    <recommendedName>
        <fullName evidence="8">Prolipoprotein diacylglyceryl transferase</fullName>
    </recommendedName>
</protein>
<evidence type="ECO:0000256" key="3">
    <source>
        <dbReference type="ARBA" id="ARBA00022692"/>
    </source>
</evidence>
<keyword evidence="3 6" id="KW-0812">Transmembrane</keyword>
<feature type="transmembrane region" description="Helical" evidence="6">
    <location>
        <begin position="78"/>
        <end position="101"/>
    </location>
</feature>
<evidence type="ECO:0000256" key="5">
    <source>
        <dbReference type="ARBA" id="ARBA00023136"/>
    </source>
</evidence>
<dbReference type="PANTHER" id="PTHR30589">
    <property type="entry name" value="PROLIPOPROTEIN DIACYLGLYCERYL TRANSFERASE"/>
    <property type="match status" value="1"/>
</dbReference>
<evidence type="ECO:0000256" key="2">
    <source>
        <dbReference type="ARBA" id="ARBA00022679"/>
    </source>
</evidence>
<evidence type="ECO:0000256" key="1">
    <source>
        <dbReference type="ARBA" id="ARBA00022475"/>
    </source>
</evidence>
<dbReference type="AlphaFoldDB" id="A0A382B088"/>
<feature type="transmembrane region" description="Helical" evidence="6">
    <location>
        <begin position="108"/>
        <end position="127"/>
    </location>
</feature>
<keyword evidence="2" id="KW-0808">Transferase</keyword>
<keyword evidence="4 6" id="KW-1133">Transmembrane helix</keyword>
<dbReference type="EMBL" id="UINC01027454">
    <property type="protein sequence ID" value="SVB06722.1"/>
    <property type="molecule type" value="Genomic_DNA"/>
</dbReference>
<feature type="transmembrane region" description="Helical" evidence="6">
    <location>
        <begin position="43"/>
        <end position="66"/>
    </location>
</feature>
<proteinExistence type="inferred from homology"/>
<name>A0A382B088_9ZZZZ</name>
<evidence type="ECO:0000313" key="7">
    <source>
        <dbReference type="EMBL" id="SVB06722.1"/>
    </source>
</evidence>
<organism evidence="7">
    <name type="scientific">marine metagenome</name>
    <dbReference type="NCBI Taxonomy" id="408172"/>
    <lineage>
        <taxon>unclassified sequences</taxon>
        <taxon>metagenomes</taxon>
        <taxon>ecological metagenomes</taxon>
    </lineage>
</organism>
<dbReference type="GO" id="GO:0042158">
    <property type="term" value="P:lipoprotein biosynthetic process"/>
    <property type="evidence" value="ECO:0007669"/>
    <property type="project" value="InterPro"/>
</dbReference>
<evidence type="ECO:0000256" key="6">
    <source>
        <dbReference type="SAM" id="Phobius"/>
    </source>
</evidence>
<sequence>MYPFLFEIGPIAIPSFGVLMMIGFLGSMLLLRRELIRKEMDGALAESLAVAAMIGGLAGAKIYFIIEAWSYVWNDPYTYVLTGAGFTFFGGFIGGFMGVLMVTRMRHLPFLPVLDAIGLTLPIGYGIGRIGCQLAGDGDYGSPTDLPWGMAYPNGLVPTLERVHPAPVYETLYSALTLWVLLKLRLRLQKPGQLFCVYLIMIGFGRFLVEFVRINPAVLFGLSDAQVISILMMLTGGFCLRVMHRKPLAVSNETTHL</sequence>
<keyword evidence="1" id="KW-1003">Cell membrane</keyword>
<dbReference type="HAMAP" id="MF_01147">
    <property type="entry name" value="Lgt"/>
    <property type="match status" value="1"/>
</dbReference>
<dbReference type="GO" id="GO:0008961">
    <property type="term" value="F:phosphatidylglycerol-prolipoprotein diacylglyceryl transferase activity"/>
    <property type="evidence" value="ECO:0007669"/>
    <property type="project" value="InterPro"/>
</dbReference>
<accession>A0A382B088</accession>
<reference evidence="7" key="1">
    <citation type="submission" date="2018-05" db="EMBL/GenBank/DDBJ databases">
        <authorList>
            <person name="Lanie J.A."/>
            <person name="Ng W.-L."/>
            <person name="Kazmierczak K.M."/>
            <person name="Andrzejewski T.M."/>
            <person name="Davidsen T.M."/>
            <person name="Wayne K.J."/>
            <person name="Tettelin H."/>
            <person name="Glass J.I."/>
            <person name="Rusch D."/>
            <person name="Podicherti R."/>
            <person name="Tsui H.-C.T."/>
            <person name="Winkler M.E."/>
        </authorList>
    </citation>
    <scope>NUCLEOTIDE SEQUENCE</scope>
</reference>
<feature type="transmembrane region" description="Helical" evidence="6">
    <location>
        <begin position="218"/>
        <end position="240"/>
    </location>
</feature>
<keyword evidence="5 6" id="KW-0472">Membrane</keyword>
<dbReference type="Pfam" id="PF01790">
    <property type="entry name" value="LGT"/>
    <property type="match status" value="1"/>
</dbReference>
<feature type="transmembrane region" description="Helical" evidence="6">
    <location>
        <begin position="194"/>
        <end position="212"/>
    </location>
</feature>